<evidence type="ECO:0000256" key="1">
    <source>
        <dbReference type="ARBA" id="ARBA00022679"/>
    </source>
</evidence>
<sequence length="285" mass="31177">MKLIAVGDNVVDYYKDQETFYPGGNALNVAVLAKRLGHEASYIGIVGNDEAAAHLLNVLNLEKVNADYIRQAHGENGMAIVTLDEQGDRIFVRSNKGGIQSRLRLVFQEKDLAFISSHDLLHTSVYSRLENDLPQLCGLIPVSFDFSTNREDDYLRKVCPYVTYAFFSGSDLSESECGALIEKAHGYGAKFVCLTRGSQGAILSAGDRIYHQPIVEIDIIDTLGAGDSFIAGFLTAFCEKQDITPALRQAAETAAKTCSVYGAFGYGHPYRLEDDGGSSEKTRIL</sequence>
<dbReference type="GO" id="GO:0016301">
    <property type="term" value="F:kinase activity"/>
    <property type="evidence" value="ECO:0007669"/>
    <property type="project" value="UniProtKB-KW"/>
</dbReference>
<dbReference type="SUPFAM" id="SSF53613">
    <property type="entry name" value="Ribokinase-like"/>
    <property type="match status" value="1"/>
</dbReference>
<accession>A0AAI8MZ65</accession>
<evidence type="ECO:0000313" key="4">
    <source>
        <dbReference type="EMBL" id="AUJ76109.1"/>
    </source>
</evidence>
<proteinExistence type="predicted"/>
<dbReference type="Proteomes" id="UP000234366">
    <property type="component" value="Chromosome"/>
</dbReference>
<dbReference type="Pfam" id="PF00294">
    <property type="entry name" value="PfkB"/>
    <property type="match status" value="1"/>
</dbReference>
<dbReference type="EMBL" id="CP025001">
    <property type="protein sequence ID" value="AUJ76109.1"/>
    <property type="molecule type" value="Genomic_DNA"/>
</dbReference>
<evidence type="ECO:0000259" key="3">
    <source>
        <dbReference type="Pfam" id="PF00294"/>
    </source>
</evidence>
<keyword evidence="2" id="KW-0418">Kinase</keyword>
<keyword evidence="1" id="KW-0808">Transferase</keyword>
<keyword evidence="5" id="KW-1185">Reference proteome</keyword>
<dbReference type="AlphaFoldDB" id="A0AAI8MZ65"/>
<dbReference type="Gene3D" id="3.40.1190.20">
    <property type="match status" value="1"/>
</dbReference>
<protein>
    <submittedName>
        <fullName evidence="4">Fructoselysine 6-kinase</fullName>
    </submittedName>
</protein>
<dbReference type="PANTHER" id="PTHR10584">
    <property type="entry name" value="SUGAR KINASE"/>
    <property type="match status" value="1"/>
</dbReference>
<dbReference type="PANTHER" id="PTHR10584:SF166">
    <property type="entry name" value="RIBOKINASE"/>
    <property type="match status" value="1"/>
</dbReference>
<dbReference type="KEGG" id="bsia:CWD84_04375"/>
<dbReference type="CDD" id="cd01940">
    <property type="entry name" value="Fructoselysine_kinase_like"/>
    <property type="match status" value="1"/>
</dbReference>
<evidence type="ECO:0000313" key="5">
    <source>
        <dbReference type="Proteomes" id="UP000234366"/>
    </source>
</evidence>
<organism evidence="4 5">
    <name type="scientific">Bacillus siamensis</name>
    <dbReference type="NCBI Taxonomy" id="659243"/>
    <lineage>
        <taxon>Bacteria</taxon>
        <taxon>Bacillati</taxon>
        <taxon>Bacillota</taxon>
        <taxon>Bacilli</taxon>
        <taxon>Bacillales</taxon>
        <taxon>Bacillaceae</taxon>
        <taxon>Bacillus</taxon>
        <taxon>Bacillus amyloliquefaciens group</taxon>
    </lineage>
</organism>
<evidence type="ECO:0000256" key="2">
    <source>
        <dbReference type="ARBA" id="ARBA00022777"/>
    </source>
</evidence>
<name>A0AAI8MZ65_9BACI</name>
<feature type="domain" description="Carbohydrate kinase PfkB" evidence="3">
    <location>
        <begin position="11"/>
        <end position="263"/>
    </location>
</feature>
<dbReference type="InterPro" id="IPR011611">
    <property type="entry name" value="PfkB_dom"/>
</dbReference>
<dbReference type="PROSITE" id="PS00584">
    <property type="entry name" value="PFKB_KINASES_2"/>
    <property type="match status" value="1"/>
</dbReference>
<reference evidence="4 5" key="1">
    <citation type="submission" date="2017-11" db="EMBL/GenBank/DDBJ databases">
        <title>Genome sequence and genome mining of multiple bioactive secondary metabolites from a deep sea-derived Bacillus siamensis SCSIO 05746.</title>
        <authorList>
            <person name="Pan H.-Q."/>
            <person name="Ju J.-H."/>
        </authorList>
    </citation>
    <scope>NUCLEOTIDE SEQUENCE [LARGE SCALE GENOMIC DNA]</scope>
    <source>
        <strain evidence="4 5">SCSIO 05746</strain>
    </source>
</reference>
<gene>
    <name evidence="4" type="ORF">CWD84_04375</name>
</gene>
<dbReference type="InterPro" id="IPR002173">
    <property type="entry name" value="Carboh/pur_kinase_PfkB_CS"/>
</dbReference>
<dbReference type="RefSeq" id="WP_060964355.1">
    <property type="nucleotide sequence ID" value="NZ_CP025001.1"/>
</dbReference>
<dbReference type="InterPro" id="IPR029056">
    <property type="entry name" value="Ribokinase-like"/>
</dbReference>